<dbReference type="RefSeq" id="WP_309394353.1">
    <property type="nucleotide sequence ID" value="NZ_JADBEO010000055.1"/>
</dbReference>
<gene>
    <name evidence="1" type="ORF">IHQ68_18075</name>
</gene>
<evidence type="ECO:0000313" key="2">
    <source>
        <dbReference type="Proteomes" id="UP001181622"/>
    </source>
</evidence>
<protein>
    <submittedName>
        <fullName evidence="1">Uncharacterized protein</fullName>
    </submittedName>
</protein>
<name>A0ABU1DK86_9HYPH</name>
<dbReference type="Proteomes" id="UP001181622">
    <property type="component" value="Unassembled WGS sequence"/>
</dbReference>
<comment type="caution">
    <text evidence="1">The sequence shown here is derived from an EMBL/GenBank/DDBJ whole genome shotgun (WGS) entry which is preliminary data.</text>
</comment>
<evidence type="ECO:0000313" key="1">
    <source>
        <dbReference type="EMBL" id="MDR4308531.1"/>
    </source>
</evidence>
<organism evidence="1 2">
    <name type="scientific">Chelatococcus sambhunathii</name>
    <dbReference type="NCBI Taxonomy" id="363953"/>
    <lineage>
        <taxon>Bacteria</taxon>
        <taxon>Pseudomonadati</taxon>
        <taxon>Pseudomonadota</taxon>
        <taxon>Alphaproteobacteria</taxon>
        <taxon>Hyphomicrobiales</taxon>
        <taxon>Chelatococcaceae</taxon>
        <taxon>Chelatococcus</taxon>
    </lineage>
</organism>
<reference evidence="1" key="1">
    <citation type="submission" date="2020-10" db="EMBL/GenBank/DDBJ databases">
        <authorList>
            <person name="Abbas A."/>
            <person name="Razzaq R."/>
            <person name="Waqas M."/>
            <person name="Abbas N."/>
            <person name="Nielsen T.K."/>
            <person name="Hansen L.H."/>
            <person name="Hussain S."/>
            <person name="Shahid M."/>
        </authorList>
    </citation>
    <scope>NUCLEOTIDE SEQUENCE</scope>
    <source>
        <strain evidence="1">S14</strain>
    </source>
</reference>
<accession>A0ABU1DK86</accession>
<proteinExistence type="predicted"/>
<dbReference type="EMBL" id="JADBEO010000055">
    <property type="protein sequence ID" value="MDR4308531.1"/>
    <property type="molecule type" value="Genomic_DNA"/>
</dbReference>
<sequence length="70" mass="8031">MAETRTEERLIEGLKVIETTETDNILRWDGSALYVEHDVYHNGQLVHRKYHRKVTAEVARVLLSVIAGKA</sequence>
<keyword evidence="2" id="KW-1185">Reference proteome</keyword>